<dbReference type="InterPro" id="IPR036610">
    <property type="entry name" value="PEBP-like_sf"/>
</dbReference>
<dbReference type="GO" id="GO:0005743">
    <property type="term" value="C:mitochondrial inner membrane"/>
    <property type="evidence" value="ECO:0007669"/>
    <property type="project" value="UniProtKB-SubCell"/>
</dbReference>
<evidence type="ECO:0000256" key="14">
    <source>
        <dbReference type="ARBA" id="ARBA00039444"/>
    </source>
</evidence>
<name>A0A813VWK7_ADIRI</name>
<evidence type="ECO:0000256" key="2">
    <source>
        <dbReference type="ARBA" id="ARBA00006416"/>
    </source>
</evidence>
<dbReference type="CDD" id="cd00866">
    <property type="entry name" value="PEBP_euk"/>
    <property type="match status" value="1"/>
</dbReference>
<keyword evidence="11" id="KW-0472">Membrane</keyword>
<evidence type="ECO:0000256" key="10">
    <source>
        <dbReference type="ARBA" id="ARBA00023128"/>
    </source>
</evidence>
<dbReference type="SUPFAM" id="SSF49777">
    <property type="entry name" value="PEBP-like"/>
    <property type="match status" value="1"/>
</dbReference>
<keyword evidence="3" id="KW-0813">Transport</keyword>
<evidence type="ECO:0000256" key="9">
    <source>
        <dbReference type="ARBA" id="ARBA00023054"/>
    </source>
</evidence>
<evidence type="ECO:0000256" key="4">
    <source>
        <dbReference type="ARBA" id="ARBA00022692"/>
    </source>
</evidence>
<keyword evidence="9" id="KW-0175">Coiled coil</keyword>
<dbReference type="GO" id="GO:0006850">
    <property type="term" value="P:pyruvate import into mitochondria"/>
    <property type="evidence" value="ECO:0007669"/>
    <property type="project" value="InterPro"/>
</dbReference>
<dbReference type="PANTHER" id="PTHR11362:SF133">
    <property type="entry name" value="LARGE RIBOSOMAL SUBUNIT PROTEIN ML38"/>
    <property type="match status" value="1"/>
</dbReference>
<dbReference type="AlphaFoldDB" id="A0A813VWK7"/>
<evidence type="ECO:0000256" key="13">
    <source>
        <dbReference type="ARBA" id="ARBA00038016"/>
    </source>
</evidence>
<comment type="similarity">
    <text evidence="13">Belongs to the phosphatidylethanolamine-binding protein family. Mitochondrion-specific ribosomal protein mL38 subfamily.</text>
</comment>
<evidence type="ECO:0000256" key="15">
    <source>
        <dbReference type="ARBA" id="ARBA00041206"/>
    </source>
</evidence>
<keyword evidence="12" id="KW-0687">Ribonucleoprotein</keyword>
<comment type="similarity">
    <text evidence="2">Belongs to the mitochondrial pyruvate carrier (MPC) (TC 2.A.105) family.</text>
</comment>
<dbReference type="InterPro" id="IPR035810">
    <property type="entry name" value="PEBP_euk"/>
</dbReference>
<evidence type="ECO:0000256" key="1">
    <source>
        <dbReference type="ARBA" id="ARBA00004448"/>
    </source>
</evidence>
<dbReference type="Pfam" id="PF01161">
    <property type="entry name" value="PBP"/>
    <property type="match status" value="1"/>
</dbReference>
<evidence type="ECO:0000256" key="12">
    <source>
        <dbReference type="ARBA" id="ARBA00023274"/>
    </source>
</evidence>
<evidence type="ECO:0000256" key="8">
    <source>
        <dbReference type="ARBA" id="ARBA00022989"/>
    </source>
</evidence>
<evidence type="ECO:0000256" key="3">
    <source>
        <dbReference type="ARBA" id="ARBA00022448"/>
    </source>
</evidence>
<keyword evidence="8" id="KW-1133">Transmembrane helix</keyword>
<keyword evidence="6" id="KW-0809">Transit peptide</keyword>
<protein>
    <recommendedName>
        <fullName evidence="14">Large ribosomal subunit protein mL38</fullName>
    </recommendedName>
    <alternativeName>
        <fullName evidence="15">39S ribosomal protein L38, mitochondrial</fullName>
    </alternativeName>
</protein>
<dbReference type="Proteomes" id="UP000663828">
    <property type="component" value="Unassembled WGS sequence"/>
</dbReference>
<keyword evidence="10" id="KW-0496">Mitochondrion</keyword>
<gene>
    <name evidence="16" type="ORF">XAT740_LOCUS5244</name>
</gene>
<dbReference type="InterPro" id="IPR008914">
    <property type="entry name" value="PEBP"/>
</dbReference>
<organism evidence="16 17">
    <name type="scientific">Adineta ricciae</name>
    <name type="common">Rotifer</name>
    <dbReference type="NCBI Taxonomy" id="249248"/>
    <lineage>
        <taxon>Eukaryota</taxon>
        <taxon>Metazoa</taxon>
        <taxon>Spiralia</taxon>
        <taxon>Gnathifera</taxon>
        <taxon>Rotifera</taxon>
        <taxon>Eurotatoria</taxon>
        <taxon>Bdelloidea</taxon>
        <taxon>Adinetida</taxon>
        <taxon>Adinetidae</taxon>
        <taxon>Adineta</taxon>
    </lineage>
</organism>
<dbReference type="GO" id="GO:0005762">
    <property type="term" value="C:mitochondrial large ribosomal subunit"/>
    <property type="evidence" value="ECO:0007669"/>
    <property type="project" value="TreeGrafter"/>
</dbReference>
<accession>A0A813VWK7</accession>
<dbReference type="Gene3D" id="3.90.280.10">
    <property type="entry name" value="PEBP-like"/>
    <property type="match status" value="1"/>
</dbReference>
<dbReference type="PANTHER" id="PTHR11362">
    <property type="entry name" value="PHOSPHATIDYLETHANOLAMINE-BINDING PROTEIN"/>
    <property type="match status" value="1"/>
</dbReference>
<comment type="caution">
    <text evidence="16">The sequence shown here is derived from an EMBL/GenBank/DDBJ whole genome shotgun (WGS) entry which is preliminary data.</text>
</comment>
<reference evidence="16" key="1">
    <citation type="submission" date="2021-02" db="EMBL/GenBank/DDBJ databases">
        <authorList>
            <person name="Nowell W R."/>
        </authorList>
    </citation>
    <scope>NUCLEOTIDE SEQUENCE</scope>
</reference>
<evidence type="ECO:0000256" key="5">
    <source>
        <dbReference type="ARBA" id="ARBA00022792"/>
    </source>
</evidence>
<comment type="subcellular location">
    <subcellularLocation>
        <location evidence="1">Mitochondrion inner membrane</location>
        <topology evidence="1">Multi-pass membrane protein</topology>
    </subcellularLocation>
</comment>
<dbReference type="EMBL" id="CAJNOR010000224">
    <property type="protein sequence ID" value="CAF0846348.1"/>
    <property type="molecule type" value="Genomic_DNA"/>
</dbReference>
<dbReference type="Pfam" id="PF03650">
    <property type="entry name" value="MPC"/>
    <property type="match status" value="1"/>
</dbReference>
<evidence type="ECO:0000256" key="11">
    <source>
        <dbReference type="ARBA" id="ARBA00023136"/>
    </source>
</evidence>
<proteinExistence type="inferred from homology"/>
<evidence type="ECO:0000313" key="17">
    <source>
        <dbReference type="Proteomes" id="UP000663828"/>
    </source>
</evidence>
<sequence>MFILSDVYRLLVGIGDRVLSPSMKQLVKWEHPAGPKYVHFWSPVMKSSLVVAGLGDMMRPADKLSLNQSISLAATGLIWSRYCMVIIPKNYFLGLVNFCLGLTGLQQIARIAHHRYTHPDQMSMILRKNLFKLITSIQIEFIRHHRVIPMPDPMPYTTAIWRKRFPFRNKTQFEVTHDEVYTKDMQLKTLDERRQEFDPQPIRVDKVNIGFLHPINPVSKSENRERFQHYAKQRDRADLKRLHYDGALRLPLDEVREDWLSSNIFSNNLYAIANHYGLFDDLFKHGYFYPRIPLNINYPYENEQVTPVYSGNRLYAKDAREKPQVEWKSSGKSDEFYTLVFTNPDGHLKEDDAEVLHWFVGNIPGNQIDQGETLCSYLPPFPPNGSGWHRCVFLLYKHRRGRINFSEIYGSFPGNSVSLEKRTFHTYDFFDKFCSQLRPISLAFFQVAWDASVKDVFHNTLGMKEPRYEFDFEPRYVPPQQFSVEMAPFHTYLEQYRDRKDVNEEVIKHYLSMTCPFNGYPNIPKYPLAIPNEKWVPDWYKYELAKYHKRQGKWKMMPF</sequence>
<evidence type="ECO:0000256" key="7">
    <source>
        <dbReference type="ARBA" id="ARBA00022980"/>
    </source>
</evidence>
<evidence type="ECO:0000313" key="16">
    <source>
        <dbReference type="EMBL" id="CAF0846348.1"/>
    </source>
</evidence>
<keyword evidence="5" id="KW-0999">Mitochondrion inner membrane</keyword>
<evidence type="ECO:0000256" key="6">
    <source>
        <dbReference type="ARBA" id="ARBA00022946"/>
    </source>
</evidence>
<keyword evidence="17" id="KW-1185">Reference proteome</keyword>
<dbReference type="InterPro" id="IPR005336">
    <property type="entry name" value="MPC"/>
</dbReference>
<keyword evidence="7" id="KW-0689">Ribosomal protein</keyword>
<dbReference type="FunFam" id="3.90.280.10:FF:000002">
    <property type="entry name" value="39S ribosomal protein L38, mitochondrial"/>
    <property type="match status" value="1"/>
</dbReference>
<keyword evidence="4" id="KW-0812">Transmembrane</keyword>